<feature type="region of interest" description="Disordered" evidence="3">
    <location>
        <begin position="43"/>
        <end position="87"/>
    </location>
</feature>
<evidence type="ECO:0000256" key="3">
    <source>
        <dbReference type="SAM" id="MobiDB-lite"/>
    </source>
</evidence>
<feature type="repeat" description="PPR" evidence="2">
    <location>
        <begin position="459"/>
        <end position="493"/>
    </location>
</feature>
<accession>A0A7C8I4P8</accession>
<dbReference type="Pfam" id="PF13812">
    <property type="entry name" value="PPR_3"/>
    <property type="match status" value="2"/>
</dbReference>
<dbReference type="NCBIfam" id="TIGR00756">
    <property type="entry name" value="PPR"/>
    <property type="match status" value="1"/>
</dbReference>
<dbReference type="AlphaFoldDB" id="A0A7C8I4P8"/>
<name>A0A7C8I4P8_9PLEO</name>
<dbReference type="Gene3D" id="1.25.40.10">
    <property type="entry name" value="Tetratricopeptide repeat domain"/>
    <property type="match status" value="3"/>
</dbReference>
<evidence type="ECO:0000313" key="6">
    <source>
        <dbReference type="Proteomes" id="UP000481861"/>
    </source>
</evidence>
<gene>
    <name evidence="5" type="ORF">BDV95DRAFT_607907</name>
</gene>
<keyword evidence="6" id="KW-1185">Reference proteome</keyword>
<dbReference type="Pfam" id="PF23276">
    <property type="entry name" value="TPR_24"/>
    <property type="match status" value="1"/>
</dbReference>
<comment type="caution">
    <text evidence="5">The sequence shown here is derived from an EMBL/GenBank/DDBJ whole genome shotgun (WGS) entry which is preliminary data.</text>
</comment>
<evidence type="ECO:0000313" key="5">
    <source>
        <dbReference type="EMBL" id="KAF2870774.1"/>
    </source>
</evidence>
<feature type="repeat" description="PPR" evidence="2">
    <location>
        <begin position="494"/>
        <end position="528"/>
    </location>
</feature>
<dbReference type="EMBL" id="JAADJZ010000013">
    <property type="protein sequence ID" value="KAF2870774.1"/>
    <property type="molecule type" value="Genomic_DNA"/>
</dbReference>
<feature type="domain" description="Pentatricopeptide repeat-containing protein-mitochondrial" evidence="4">
    <location>
        <begin position="319"/>
        <end position="449"/>
    </location>
</feature>
<organism evidence="5 6">
    <name type="scientific">Massariosphaeria phaeospora</name>
    <dbReference type="NCBI Taxonomy" id="100035"/>
    <lineage>
        <taxon>Eukaryota</taxon>
        <taxon>Fungi</taxon>
        <taxon>Dikarya</taxon>
        <taxon>Ascomycota</taxon>
        <taxon>Pezizomycotina</taxon>
        <taxon>Dothideomycetes</taxon>
        <taxon>Pleosporomycetidae</taxon>
        <taxon>Pleosporales</taxon>
        <taxon>Pleosporales incertae sedis</taxon>
        <taxon>Massariosphaeria</taxon>
    </lineage>
</organism>
<dbReference type="PROSITE" id="PS51375">
    <property type="entry name" value="PPR"/>
    <property type="match status" value="2"/>
</dbReference>
<dbReference type="InterPro" id="IPR050667">
    <property type="entry name" value="PPR-containing_protein"/>
</dbReference>
<sequence length="580" mass="66682">MPPRPIVNDALWRCLCPSYAASVPLVRANVLGSGLVMRNQPLNCPATKRAPRNHARGFKSTPDTTPNPFAFPTRIDKPPAPSKGWTSNWDREKPSLVHFPTAELYERLRIDAAAGKHEEVMNILKILIKDRREIPNVAMYAAIIHSYVDPEEGTAGKVRKVLEEMQAEGIDLDAAGCQCVLEALSVHPDYLLRNEILEYMKERWFTLSDRGHNYVVAGMLRDRLFEQALEMIEDMLKQRIRVERWIWDTTMWILLEFGEVEEAFHVLVLRQSLRGQNVKLSNALWLQLLDSTAQIHLTEAVNMIWNTQVVPGYIKPATGTCLHVLTQASRQGDIKLATDVFRVLTERETVFDSHHYEMLIEAYLNVNDLQAALSVAVIVQESYFKVDEATFHPLFLYLKTNEDRPMEAFTILQNFEATKRRVPTAAVNACIQASVFLDRFEEAIEMYKALHTVSKAGPNTTTFNILFQGCRKVRRKELAMFLANEMLQLNLKPDSLSYDRLILLCCSSDDLQDAFLYYEEMRDQGFEPRKNTWESLMMKAWAAGDARAVVVLKHMKEREIVPRRDYEKSVRDRFEQKAVE</sequence>
<protein>
    <recommendedName>
        <fullName evidence="4">Pentatricopeptide repeat-containing protein-mitochondrial domain-containing protein</fullName>
    </recommendedName>
</protein>
<dbReference type="InterPro" id="IPR011990">
    <property type="entry name" value="TPR-like_helical_dom_sf"/>
</dbReference>
<dbReference type="Proteomes" id="UP000481861">
    <property type="component" value="Unassembled WGS sequence"/>
</dbReference>
<dbReference type="InterPro" id="IPR057027">
    <property type="entry name" value="TPR_mt"/>
</dbReference>
<evidence type="ECO:0000259" key="4">
    <source>
        <dbReference type="Pfam" id="PF23276"/>
    </source>
</evidence>
<proteinExistence type="predicted"/>
<dbReference type="InterPro" id="IPR002885">
    <property type="entry name" value="PPR_rpt"/>
</dbReference>
<dbReference type="PANTHER" id="PTHR47939">
    <property type="entry name" value="MEMBRANE-ASSOCIATED SALT-INDUCIBLE PROTEIN-LIKE"/>
    <property type="match status" value="1"/>
</dbReference>
<evidence type="ECO:0000256" key="2">
    <source>
        <dbReference type="PROSITE-ProRule" id="PRU00708"/>
    </source>
</evidence>
<evidence type="ECO:0000256" key="1">
    <source>
        <dbReference type="ARBA" id="ARBA00022737"/>
    </source>
</evidence>
<dbReference type="PANTHER" id="PTHR47939:SF13">
    <property type="entry name" value="OS03G0201400 PROTEIN"/>
    <property type="match status" value="1"/>
</dbReference>
<reference evidence="5 6" key="1">
    <citation type="submission" date="2020-01" db="EMBL/GenBank/DDBJ databases">
        <authorList>
            <consortium name="DOE Joint Genome Institute"/>
            <person name="Haridas S."/>
            <person name="Albert R."/>
            <person name="Binder M."/>
            <person name="Bloem J."/>
            <person name="Labutti K."/>
            <person name="Salamov A."/>
            <person name="Andreopoulos B."/>
            <person name="Baker S.E."/>
            <person name="Barry K."/>
            <person name="Bills G."/>
            <person name="Bluhm B.H."/>
            <person name="Cannon C."/>
            <person name="Castanera R."/>
            <person name="Culley D.E."/>
            <person name="Daum C."/>
            <person name="Ezra D."/>
            <person name="Gonzalez J.B."/>
            <person name="Henrissat B."/>
            <person name="Kuo A."/>
            <person name="Liang C."/>
            <person name="Lipzen A."/>
            <person name="Lutzoni F."/>
            <person name="Magnuson J."/>
            <person name="Mondo S."/>
            <person name="Nolan M."/>
            <person name="Ohm R."/>
            <person name="Pangilinan J."/>
            <person name="Park H.-J.H."/>
            <person name="Ramirez L."/>
            <person name="Alfaro M."/>
            <person name="Sun H."/>
            <person name="Tritt A."/>
            <person name="Yoshinaga Y."/>
            <person name="Zwiers L.-H.L."/>
            <person name="Turgeon B.G."/>
            <person name="Goodwin S.B."/>
            <person name="Spatafora J.W."/>
            <person name="Crous P.W."/>
            <person name="Grigoriev I.V."/>
        </authorList>
    </citation>
    <scope>NUCLEOTIDE SEQUENCE [LARGE SCALE GENOMIC DNA]</scope>
    <source>
        <strain evidence="5 6">CBS 611.86</strain>
    </source>
</reference>
<dbReference type="OrthoDB" id="747253at2759"/>
<keyword evidence="1" id="KW-0677">Repeat</keyword>